<evidence type="ECO:0008006" key="3">
    <source>
        <dbReference type="Google" id="ProtNLM"/>
    </source>
</evidence>
<feature type="region of interest" description="Disordered" evidence="1">
    <location>
        <begin position="367"/>
        <end position="404"/>
    </location>
</feature>
<dbReference type="InterPro" id="IPR002591">
    <property type="entry name" value="Phosphodiest/P_Trfase"/>
</dbReference>
<sequence>MSFSFRANPPHSIERGLFVLNQHRDIYSSPTLADVFPSVLSAAGLPDERNELNLPPAPRTVVLLIDGLGHELLQRNCSSAPFLSGQPTTRIKAGFPTTTATSLASLCTGVPTGRHGITGYQSYIPEIGGILNWLQSTVRGHDGEHQLTSTTPIQASTPRTVFVRAVAAGVSCTVVMPAHFRDSGFSRLLLNGADFIGTHAYGDLLAETVDASTRADRTLTYCYISELDTVGHNHGPESLGWRTQLQLIDQFVKQLAHTLPRSVRLFVTADHGMIDARRGRAIDIDAESVLTGSVRAISGEPRCRHLHTVKPAEVAARWTDFLAHDGQVLTRADAIDRGLFGAHLSATAAERIGDVLVIANGATTLMRTKHEPNHSRFPGQHGGLTSNDQNLWIPGGRTFPDDDL</sequence>
<evidence type="ECO:0000256" key="1">
    <source>
        <dbReference type="SAM" id="MobiDB-lite"/>
    </source>
</evidence>
<geneLocation type="plasmid" evidence="2">
    <name>pNSL1</name>
</geneLocation>
<dbReference type="PANTHER" id="PTHR10151">
    <property type="entry name" value="ECTONUCLEOTIDE PYROPHOSPHATASE/PHOSPHODIESTERASE"/>
    <property type="match status" value="1"/>
</dbReference>
<keyword evidence="2" id="KW-0614">Plasmid</keyword>
<evidence type="ECO:0000313" key="2">
    <source>
        <dbReference type="EMBL" id="AIU93825.1"/>
    </source>
</evidence>
<accession>A0A097SQN8</accession>
<proteinExistence type="predicted"/>
<dbReference type="InterPro" id="IPR017850">
    <property type="entry name" value="Alkaline_phosphatase_core_sf"/>
</dbReference>
<dbReference type="GO" id="GO:0016787">
    <property type="term" value="F:hydrolase activity"/>
    <property type="evidence" value="ECO:0007669"/>
    <property type="project" value="UniProtKB-ARBA"/>
</dbReference>
<dbReference type="Pfam" id="PF01663">
    <property type="entry name" value="Phosphodiest"/>
    <property type="match status" value="1"/>
</dbReference>
<organism evidence="2">
    <name type="scientific">Rhodococcus sp. NS1</name>
    <dbReference type="NCBI Taxonomy" id="402236"/>
    <lineage>
        <taxon>Bacteria</taxon>
        <taxon>Bacillati</taxon>
        <taxon>Actinomycetota</taxon>
        <taxon>Actinomycetes</taxon>
        <taxon>Mycobacteriales</taxon>
        <taxon>Nocardiaceae</taxon>
        <taxon>Rhodococcus</taxon>
    </lineage>
</organism>
<dbReference type="Gene3D" id="3.40.720.10">
    <property type="entry name" value="Alkaline Phosphatase, subunit A"/>
    <property type="match status" value="1"/>
</dbReference>
<reference evidence="2" key="1">
    <citation type="submission" date="2014-03" db="EMBL/GenBank/DDBJ databases">
        <authorList>
            <person name="Zhang G."/>
            <person name="Zhu L."/>
            <person name="Fang P."/>
        </authorList>
    </citation>
    <scope>NUCLEOTIDE SEQUENCE</scope>
    <source>
        <strain evidence="2">NS1</strain>
        <plasmid evidence="2">pNSL1</plasmid>
    </source>
</reference>
<dbReference type="PANTHER" id="PTHR10151:SF120">
    <property type="entry name" value="BIS(5'-ADENOSYL)-TRIPHOSPHATASE"/>
    <property type="match status" value="1"/>
</dbReference>
<dbReference type="SUPFAM" id="SSF53649">
    <property type="entry name" value="Alkaline phosphatase-like"/>
    <property type="match status" value="1"/>
</dbReference>
<dbReference type="AlphaFoldDB" id="A0A097SQN8"/>
<protein>
    <recommendedName>
        <fullName evidence="3">Type I phosphodiesterase/nucleotide pyrophosphatase</fullName>
    </recommendedName>
</protein>
<name>A0A097SQN8_9NOCA</name>
<gene>
    <name evidence="2" type="ORF">LRS1606.391</name>
</gene>
<dbReference type="EMBL" id="KJ605395">
    <property type="protein sequence ID" value="AIU93825.1"/>
    <property type="molecule type" value="Genomic_DNA"/>
</dbReference>